<dbReference type="GO" id="GO:0016758">
    <property type="term" value="F:hexosyltransferase activity"/>
    <property type="evidence" value="ECO:0007669"/>
    <property type="project" value="TreeGrafter"/>
</dbReference>
<comment type="caution">
    <text evidence="4">The sequence shown here is derived from an EMBL/GenBank/DDBJ whole genome shotgun (WGS) entry which is preliminary data.</text>
</comment>
<dbReference type="InterPro" id="IPR050194">
    <property type="entry name" value="Glycosyltransferase_grp1"/>
</dbReference>
<evidence type="ECO:0000313" key="4">
    <source>
        <dbReference type="EMBL" id="RMB80612.1"/>
    </source>
</evidence>
<keyword evidence="2" id="KW-0808">Transferase</keyword>
<dbReference type="AlphaFoldDB" id="A0A3M0HY46"/>
<dbReference type="SUPFAM" id="SSF53756">
    <property type="entry name" value="UDP-Glycosyltransferase/glycogen phosphorylase"/>
    <property type="match status" value="1"/>
</dbReference>
<evidence type="ECO:0000256" key="2">
    <source>
        <dbReference type="ARBA" id="ARBA00022679"/>
    </source>
</evidence>
<dbReference type="Proteomes" id="UP000270471">
    <property type="component" value="Unassembled WGS sequence"/>
</dbReference>
<protein>
    <recommendedName>
        <fullName evidence="3">Glycosyltransferase subfamily 4-like N-terminal domain-containing protein</fullName>
    </recommendedName>
</protein>
<organism evidence="4 5">
    <name type="scientific">Streptomyces shenzhenensis</name>
    <dbReference type="NCBI Taxonomy" id="943815"/>
    <lineage>
        <taxon>Bacteria</taxon>
        <taxon>Bacillati</taxon>
        <taxon>Actinomycetota</taxon>
        <taxon>Actinomycetes</taxon>
        <taxon>Kitasatosporales</taxon>
        <taxon>Streptomycetaceae</taxon>
        <taxon>Streptomyces</taxon>
    </lineage>
</organism>
<proteinExistence type="predicted"/>
<dbReference type="InterPro" id="IPR028098">
    <property type="entry name" value="Glyco_trans_4-like_N"/>
</dbReference>
<dbReference type="RefSeq" id="WP_121894625.1">
    <property type="nucleotide sequence ID" value="NZ_PENI01000040.1"/>
</dbReference>
<keyword evidence="1" id="KW-0328">Glycosyltransferase</keyword>
<dbReference type="OrthoDB" id="193659at2"/>
<dbReference type="GO" id="GO:1901137">
    <property type="term" value="P:carbohydrate derivative biosynthetic process"/>
    <property type="evidence" value="ECO:0007669"/>
    <property type="project" value="UniProtKB-ARBA"/>
</dbReference>
<dbReference type="PANTHER" id="PTHR45947:SF3">
    <property type="entry name" value="SULFOQUINOVOSYL TRANSFERASE SQD2"/>
    <property type="match status" value="1"/>
</dbReference>
<name>A0A3M0HY46_9ACTN</name>
<feature type="domain" description="Glycosyltransferase subfamily 4-like N-terminal" evidence="3">
    <location>
        <begin position="38"/>
        <end position="181"/>
    </location>
</feature>
<sequence length="363" mass="39410">MSSTFARPRPAHVLDAVTEAPGRILHVVESHARSAFSALGEYLAATRHLEHWVLVTEPCDPSGIPPGMRGARIVSLPGGHRARLRAIADTYAEVRPDRVHAHSFGAGMYVRLSPSIPTDSIVYSPHCYAFERRDLRAAARLLAIACEYVLAPRADVVAVCTPREGQLAARLHRSGKIVQVPRVPRGSAFGRMDVPPPVTVGATAVTMGPLCPQRDPAFFVRAAAAADPGLTWIWIGDGEPRYRRLLEKAGICVTGRLPRRNAFRLLRTADVYVHTAAWEGSHDTLLQAAVAGLPVVARSIPALRALRLPGLAPTPEILADTVLRLLDSPVDRRIHSEAVRRAFRGNTRATQVARLLALYGSGR</sequence>
<gene>
    <name evidence="4" type="ORF">CTZ28_39445</name>
</gene>
<evidence type="ECO:0000313" key="5">
    <source>
        <dbReference type="Proteomes" id="UP000270471"/>
    </source>
</evidence>
<evidence type="ECO:0000259" key="3">
    <source>
        <dbReference type="Pfam" id="PF13579"/>
    </source>
</evidence>
<dbReference type="Pfam" id="PF13579">
    <property type="entry name" value="Glyco_trans_4_4"/>
    <property type="match status" value="1"/>
</dbReference>
<reference evidence="4 5" key="1">
    <citation type="submission" date="2017-11" db="EMBL/GenBank/DDBJ databases">
        <title>Draft genome of actinobacteria isolated from guarana (Paullinia cupana (Mart.) Ducke.</title>
        <authorList>
            <person name="Siqueira K.A."/>
            <person name="Liotti R.G."/>
            <person name="Mendes T.A.O."/>
            <person name="Soares M.A."/>
        </authorList>
    </citation>
    <scope>NUCLEOTIDE SEQUENCE [LARGE SCALE GENOMIC DNA]</scope>
    <source>
        <strain evidence="4 5">193</strain>
    </source>
</reference>
<keyword evidence="5" id="KW-1185">Reference proteome</keyword>
<dbReference type="Gene3D" id="3.40.50.2000">
    <property type="entry name" value="Glycogen Phosphorylase B"/>
    <property type="match status" value="2"/>
</dbReference>
<dbReference type="EMBL" id="PENI01000040">
    <property type="protein sequence ID" value="RMB80612.1"/>
    <property type="molecule type" value="Genomic_DNA"/>
</dbReference>
<accession>A0A3M0HY46</accession>
<evidence type="ECO:0000256" key="1">
    <source>
        <dbReference type="ARBA" id="ARBA00022676"/>
    </source>
</evidence>
<dbReference type="PANTHER" id="PTHR45947">
    <property type="entry name" value="SULFOQUINOVOSYL TRANSFERASE SQD2"/>
    <property type="match status" value="1"/>
</dbReference>
<dbReference type="Pfam" id="PF13692">
    <property type="entry name" value="Glyco_trans_1_4"/>
    <property type="match status" value="1"/>
</dbReference>